<protein>
    <submittedName>
        <fullName evidence="2">Uncharacterized protein</fullName>
    </submittedName>
</protein>
<keyword evidence="3" id="KW-1185">Reference proteome</keyword>
<feature type="compositionally biased region" description="Polar residues" evidence="1">
    <location>
        <begin position="12"/>
        <end position="25"/>
    </location>
</feature>
<feature type="region of interest" description="Disordered" evidence="1">
    <location>
        <begin position="1"/>
        <end position="25"/>
    </location>
</feature>
<reference evidence="2 3" key="1">
    <citation type="submission" date="2019-05" db="EMBL/GenBank/DDBJ databases">
        <title>Another draft genome of Portunus trituberculatus and its Hox gene families provides insights of decapod evolution.</title>
        <authorList>
            <person name="Jeong J.-H."/>
            <person name="Song I."/>
            <person name="Kim S."/>
            <person name="Choi T."/>
            <person name="Kim D."/>
            <person name="Ryu S."/>
            <person name="Kim W."/>
        </authorList>
    </citation>
    <scope>NUCLEOTIDE SEQUENCE [LARGE SCALE GENOMIC DNA]</scope>
    <source>
        <tissue evidence="2">Muscle</tissue>
    </source>
</reference>
<comment type="caution">
    <text evidence="2">The sequence shown here is derived from an EMBL/GenBank/DDBJ whole genome shotgun (WGS) entry which is preliminary data.</text>
</comment>
<organism evidence="2 3">
    <name type="scientific">Portunus trituberculatus</name>
    <name type="common">Swimming crab</name>
    <name type="synonym">Neptunus trituberculatus</name>
    <dbReference type="NCBI Taxonomy" id="210409"/>
    <lineage>
        <taxon>Eukaryota</taxon>
        <taxon>Metazoa</taxon>
        <taxon>Ecdysozoa</taxon>
        <taxon>Arthropoda</taxon>
        <taxon>Crustacea</taxon>
        <taxon>Multicrustacea</taxon>
        <taxon>Malacostraca</taxon>
        <taxon>Eumalacostraca</taxon>
        <taxon>Eucarida</taxon>
        <taxon>Decapoda</taxon>
        <taxon>Pleocyemata</taxon>
        <taxon>Brachyura</taxon>
        <taxon>Eubrachyura</taxon>
        <taxon>Portunoidea</taxon>
        <taxon>Portunidae</taxon>
        <taxon>Portuninae</taxon>
        <taxon>Portunus</taxon>
    </lineage>
</organism>
<accession>A0A5B7EVC2</accession>
<proteinExistence type="predicted"/>
<dbReference type="EMBL" id="VSRR010004001">
    <property type="protein sequence ID" value="MPC38172.1"/>
    <property type="molecule type" value="Genomic_DNA"/>
</dbReference>
<feature type="region of interest" description="Disordered" evidence="1">
    <location>
        <begin position="48"/>
        <end position="75"/>
    </location>
</feature>
<feature type="compositionally biased region" description="Basic and acidic residues" evidence="1">
    <location>
        <begin position="52"/>
        <end position="69"/>
    </location>
</feature>
<evidence type="ECO:0000256" key="1">
    <source>
        <dbReference type="SAM" id="MobiDB-lite"/>
    </source>
</evidence>
<evidence type="ECO:0000313" key="2">
    <source>
        <dbReference type="EMBL" id="MPC38172.1"/>
    </source>
</evidence>
<dbReference type="Proteomes" id="UP000324222">
    <property type="component" value="Unassembled WGS sequence"/>
</dbReference>
<gene>
    <name evidence="2" type="ORF">E2C01_031675</name>
</gene>
<evidence type="ECO:0000313" key="3">
    <source>
        <dbReference type="Proteomes" id="UP000324222"/>
    </source>
</evidence>
<name>A0A5B7EVC2_PORTR</name>
<sequence length="75" mass="8950">MRFPLVKRVEPTSPSRQSQHPHFRQSSCQYISSAFSRNLGALWRIKRARTRKKDEQEKEVYRTGKKNTDKEEEQA</sequence>
<dbReference type="AlphaFoldDB" id="A0A5B7EVC2"/>